<dbReference type="InterPro" id="IPR040198">
    <property type="entry name" value="Fido_containing"/>
</dbReference>
<sequence>MMKFNELDTLKAQYDALRPLPEHTVKSLHEKLVLDWTYNSNAIEGNTLTLKETKVVLEGITVGGKLMREHFEAINHKEAIDFVEDIVSQKDPLSESLIKSIHHLVLKQIDDKNAGAYRKQNVLISGAEHRPPEHFKVPDEIQQLVESYNNSNLHPLESAARLHVDFVKIHPFIDGNGRTARLLMNFELMRNGLLPVVIQVKDRLAYYEALDTAHTTNDYSLFIDMVASEEVATLKMCLELITGE</sequence>
<evidence type="ECO:0000256" key="2">
    <source>
        <dbReference type="PIRSR" id="PIRSR640198-2"/>
    </source>
</evidence>
<dbReference type="PANTHER" id="PTHR13504:SF38">
    <property type="entry name" value="FIDO DOMAIN-CONTAINING PROTEIN"/>
    <property type="match status" value="1"/>
</dbReference>
<accession>A0AAN1WKK3</accession>
<evidence type="ECO:0000313" key="6">
    <source>
        <dbReference type="Proteomes" id="UP001320119"/>
    </source>
</evidence>
<keyword evidence="2" id="KW-0547">Nucleotide-binding</keyword>
<proteinExistence type="predicted"/>
<dbReference type="RefSeq" id="WP_236984276.1">
    <property type="nucleotide sequence ID" value="NZ_AP023086.1"/>
</dbReference>
<dbReference type="KEGG" id="marq:MARGE09_P3423"/>
<dbReference type="GO" id="GO:0005524">
    <property type="term" value="F:ATP binding"/>
    <property type="evidence" value="ECO:0007669"/>
    <property type="project" value="UniProtKB-KW"/>
</dbReference>
<keyword evidence="2" id="KW-0067">ATP-binding</keyword>
<feature type="site" description="Important for autoinhibition of adenylyltransferase activity" evidence="3">
    <location>
        <position position="44"/>
    </location>
</feature>
<evidence type="ECO:0000256" key="3">
    <source>
        <dbReference type="PIRSR" id="PIRSR640198-3"/>
    </source>
</evidence>
<dbReference type="InterPro" id="IPR003812">
    <property type="entry name" value="Fido"/>
</dbReference>
<keyword evidence="6" id="KW-1185">Reference proteome</keyword>
<feature type="domain" description="Fido" evidence="4">
    <location>
        <begin position="93"/>
        <end position="228"/>
    </location>
</feature>
<gene>
    <name evidence="5" type="ORF">MARGE09_P3423</name>
</gene>
<dbReference type="AlphaFoldDB" id="A0AAN1WKK3"/>
<dbReference type="EMBL" id="AP023086">
    <property type="protein sequence ID" value="BCD99222.1"/>
    <property type="molecule type" value="Genomic_DNA"/>
</dbReference>
<name>A0AAN1WKK3_9GAMM</name>
<evidence type="ECO:0000313" key="5">
    <source>
        <dbReference type="EMBL" id="BCD99222.1"/>
    </source>
</evidence>
<dbReference type="Proteomes" id="UP001320119">
    <property type="component" value="Chromosome"/>
</dbReference>
<feature type="binding site" evidence="2">
    <location>
        <begin position="174"/>
        <end position="181"/>
    </location>
    <ligand>
        <name>ATP</name>
        <dbReference type="ChEBI" id="CHEBI:30616"/>
    </ligand>
</feature>
<dbReference type="SUPFAM" id="SSF140931">
    <property type="entry name" value="Fic-like"/>
    <property type="match status" value="1"/>
</dbReference>
<organism evidence="5 6">
    <name type="scientific">Marinagarivorans cellulosilyticus</name>
    <dbReference type="NCBI Taxonomy" id="2721545"/>
    <lineage>
        <taxon>Bacteria</taxon>
        <taxon>Pseudomonadati</taxon>
        <taxon>Pseudomonadota</taxon>
        <taxon>Gammaproteobacteria</taxon>
        <taxon>Cellvibrionales</taxon>
        <taxon>Cellvibrionaceae</taxon>
        <taxon>Marinagarivorans</taxon>
    </lineage>
</organism>
<evidence type="ECO:0000256" key="1">
    <source>
        <dbReference type="PIRSR" id="PIRSR640198-1"/>
    </source>
</evidence>
<dbReference type="InterPro" id="IPR036597">
    <property type="entry name" value="Fido-like_dom_sf"/>
</dbReference>
<dbReference type="Pfam" id="PF02661">
    <property type="entry name" value="Fic"/>
    <property type="match status" value="1"/>
</dbReference>
<reference evidence="5 6" key="1">
    <citation type="journal article" date="2022" name="IScience">
        <title>An ultrasensitive nanofiber-based assay for enzymatic hydrolysis and deep-sea microbial degradation of cellulose.</title>
        <authorList>
            <person name="Tsudome M."/>
            <person name="Tachioka M."/>
            <person name="Miyazaki M."/>
            <person name="Uchimura K."/>
            <person name="Tsuda M."/>
            <person name="Takaki Y."/>
            <person name="Deguchi S."/>
        </authorList>
    </citation>
    <scope>NUCLEOTIDE SEQUENCE [LARGE SCALE GENOMIC DNA]</scope>
    <source>
        <strain evidence="5 6">GE09</strain>
    </source>
</reference>
<evidence type="ECO:0000259" key="4">
    <source>
        <dbReference type="PROSITE" id="PS51459"/>
    </source>
</evidence>
<dbReference type="PROSITE" id="PS51459">
    <property type="entry name" value="FIDO"/>
    <property type="match status" value="1"/>
</dbReference>
<feature type="binding site" evidence="2">
    <location>
        <begin position="206"/>
        <end position="207"/>
    </location>
    <ligand>
        <name>ATP</name>
        <dbReference type="ChEBI" id="CHEBI:30616"/>
    </ligand>
</feature>
<feature type="active site" evidence="1">
    <location>
        <position position="170"/>
    </location>
</feature>
<protein>
    <recommendedName>
        <fullName evidence="4">Fido domain-containing protein</fullName>
    </recommendedName>
</protein>
<dbReference type="PANTHER" id="PTHR13504">
    <property type="entry name" value="FIDO DOMAIN-CONTAINING PROTEIN DDB_G0283145"/>
    <property type="match status" value="1"/>
</dbReference>
<dbReference type="Gene3D" id="1.10.3290.10">
    <property type="entry name" value="Fido-like domain"/>
    <property type="match status" value="1"/>
</dbReference>